<reference evidence="24 25" key="1">
    <citation type="submission" date="2019-07" db="EMBL/GenBank/DDBJ databases">
        <title>Whole genome shotgun sequence of Skermanella aerolata NBRC 106429.</title>
        <authorList>
            <person name="Hosoyama A."/>
            <person name="Uohara A."/>
            <person name="Ohji S."/>
            <person name="Ichikawa N."/>
        </authorList>
    </citation>
    <scope>NUCLEOTIDE SEQUENCE [LARGE SCALE GENOMIC DNA]</scope>
    <source>
        <strain evidence="24 25">NBRC 106429</strain>
    </source>
</reference>
<feature type="binding site" description="covalent" evidence="21">
    <location>
        <position position="125"/>
    </location>
    <ligand>
        <name>heme c</name>
        <dbReference type="ChEBI" id="CHEBI:61717"/>
        <label>1</label>
    </ligand>
</feature>
<dbReference type="InterPro" id="IPR036909">
    <property type="entry name" value="Cyt_c-like_dom_sf"/>
</dbReference>
<feature type="binding site" description="axial binding residue" evidence="20">
    <location>
        <position position="264"/>
    </location>
    <ligand>
        <name>heme c</name>
        <dbReference type="ChEBI" id="CHEBI:61717"/>
        <label>1</label>
    </ligand>
    <ligandPart>
        <name>Fe</name>
        <dbReference type="ChEBI" id="CHEBI:18248"/>
    </ligandPart>
</feature>
<evidence type="ECO:0000256" key="21">
    <source>
        <dbReference type="PIRSR" id="PIRSR000006-2"/>
    </source>
</evidence>
<comment type="cofactor">
    <cofactor evidence="19 21">
        <name>heme c</name>
        <dbReference type="ChEBI" id="CHEBI:61717"/>
    </cofactor>
    <text evidence="19 21">Binds 2 heme C groups per subunit.</text>
</comment>
<dbReference type="Pfam" id="PF14715">
    <property type="entry name" value="FixP_N"/>
    <property type="match status" value="1"/>
</dbReference>
<keyword evidence="17 19" id="KW-0406">Ion transport</keyword>
<dbReference type="GO" id="GO:0006119">
    <property type="term" value="P:oxidative phosphorylation"/>
    <property type="evidence" value="ECO:0007669"/>
    <property type="project" value="UniProtKB-UniPathway"/>
</dbReference>
<dbReference type="NCBIfam" id="TIGR00782">
    <property type="entry name" value="ccoP"/>
    <property type="match status" value="1"/>
</dbReference>
<evidence type="ECO:0000256" key="7">
    <source>
        <dbReference type="ARBA" id="ARBA00022617"/>
    </source>
</evidence>
<evidence type="ECO:0000256" key="15">
    <source>
        <dbReference type="ARBA" id="ARBA00023002"/>
    </source>
</evidence>
<evidence type="ECO:0000256" key="11">
    <source>
        <dbReference type="ARBA" id="ARBA00022737"/>
    </source>
</evidence>
<evidence type="ECO:0000256" key="19">
    <source>
        <dbReference type="PIRNR" id="PIRNR000006"/>
    </source>
</evidence>
<dbReference type="Proteomes" id="UP000321523">
    <property type="component" value="Unassembled WGS sequence"/>
</dbReference>
<evidence type="ECO:0000256" key="2">
    <source>
        <dbReference type="ARBA" id="ARBA00004673"/>
    </source>
</evidence>
<dbReference type="Pfam" id="PF13442">
    <property type="entry name" value="Cytochrome_CBB3"/>
    <property type="match status" value="1"/>
</dbReference>
<feature type="binding site" description="axial binding residue" evidence="20">
    <location>
        <position position="223"/>
    </location>
    <ligand>
        <name>heme c</name>
        <dbReference type="ChEBI" id="CHEBI:61717"/>
        <label>2</label>
    </ligand>
    <ligandPart>
        <name>Fe</name>
        <dbReference type="ChEBI" id="CHEBI:18248"/>
    </ligandPart>
</feature>
<dbReference type="Gene3D" id="6.10.280.130">
    <property type="match status" value="1"/>
</dbReference>
<keyword evidence="7 19" id="KW-0349">Heme</keyword>
<keyword evidence="5 19" id="KW-1003">Cell membrane</keyword>
<feature type="binding site" description="covalent" evidence="21">
    <location>
        <position position="122"/>
    </location>
    <ligand>
        <name>heme c</name>
        <dbReference type="ChEBI" id="CHEBI:61717"/>
        <label>1</label>
    </ligand>
</feature>
<evidence type="ECO:0000256" key="5">
    <source>
        <dbReference type="ARBA" id="ARBA00022475"/>
    </source>
</evidence>
<feature type="domain" description="Cytochrome c" evidence="23">
    <location>
        <begin position="206"/>
        <end position="287"/>
    </location>
</feature>
<keyword evidence="12 19" id="KW-0375">Hydrogen ion transport</keyword>
<dbReference type="InterPro" id="IPR050597">
    <property type="entry name" value="Cytochrome_c_Oxidase_Subunit"/>
</dbReference>
<evidence type="ECO:0000313" key="24">
    <source>
        <dbReference type="EMBL" id="GEO40396.1"/>
    </source>
</evidence>
<dbReference type="EMBL" id="BJYZ01000021">
    <property type="protein sequence ID" value="GEO40396.1"/>
    <property type="molecule type" value="Genomic_DNA"/>
</dbReference>
<protein>
    <recommendedName>
        <fullName evidence="19">Cbb3-type cytochrome c oxidase subunit</fullName>
    </recommendedName>
</protein>
<keyword evidence="10 19" id="KW-0479">Metal-binding</keyword>
<dbReference type="Gene3D" id="1.10.760.10">
    <property type="entry name" value="Cytochrome c-like domain"/>
    <property type="match status" value="2"/>
</dbReference>
<evidence type="ECO:0000313" key="25">
    <source>
        <dbReference type="Proteomes" id="UP000321523"/>
    </source>
</evidence>
<evidence type="ECO:0000256" key="9">
    <source>
        <dbReference type="ARBA" id="ARBA00022692"/>
    </source>
</evidence>
<evidence type="ECO:0000256" key="4">
    <source>
        <dbReference type="ARBA" id="ARBA00022448"/>
    </source>
</evidence>
<organism evidence="24 25">
    <name type="scientific">Skermanella aerolata</name>
    <dbReference type="NCBI Taxonomy" id="393310"/>
    <lineage>
        <taxon>Bacteria</taxon>
        <taxon>Pseudomonadati</taxon>
        <taxon>Pseudomonadota</taxon>
        <taxon>Alphaproteobacteria</taxon>
        <taxon>Rhodospirillales</taxon>
        <taxon>Azospirillaceae</taxon>
        <taxon>Skermanella</taxon>
    </lineage>
</organism>
<comment type="subunit">
    <text evidence="19">Component of the cbb3-type cytochrome c oxidase.</text>
</comment>
<keyword evidence="18 19" id="KW-0472">Membrane</keyword>
<evidence type="ECO:0000256" key="3">
    <source>
        <dbReference type="ARBA" id="ARBA00006113"/>
    </source>
</evidence>
<keyword evidence="13 19" id="KW-0249">Electron transport</keyword>
<dbReference type="PANTHER" id="PTHR33751">
    <property type="entry name" value="CBB3-TYPE CYTOCHROME C OXIDASE SUBUNIT FIXP"/>
    <property type="match status" value="1"/>
</dbReference>
<evidence type="ECO:0000256" key="1">
    <source>
        <dbReference type="ARBA" id="ARBA00004533"/>
    </source>
</evidence>
<feature type="binding site" description="covalent" evidence="21">
    <location>
        <position position="219"/>
    </location>
    <ligand>
        <name>heme c</name>
        <dbReference type="ChEBI" id="CHEBI:61717"/>
        <label>2</label>
    </ligand>
</feature>
<keyword evidence="11" id="KW-0677">Repeat</keyword>
<dbReference type="InterPro" id="IPR009056">
    <property type="entry name" value="Cyt_c-like_dom"/>
</dbReference>
<dbReference type="GO" id="GO:1902600">
    <property type="term" value="P:proton transmembrane transport"/>
    <property type="evidence" value="ECO:0007669"/>
    <property type="project" value="UniProtKB-KW"/>
</dbReference>
<dbReference type="GO" id="GO:0005886">
    <property type="term" value="C:plasma membrane"/>
    <property type="evidence" value="ECO:0007669"/>
    <property type="project" value="UniProtKB-SubCell"/>
</dbReference>
<accession>A0A512DVC3</accession>
<evidence type="ECO:0000256" key="12">
    <source>
        <dbReference type="ARBA" id="ARBA00022781"/>
    </source>
</evidence>
<evidence type="ECO:0000256" key="14">
    <source>
        <dbReference type="ARBA" id="ARBA00022989"/>
    </source>
</evidence>
<evidence type="ECO:0000259" key="23">
    <source>
        <dbReference type="PROSITE" id="PS51007"/>
    </source>
</evidence>
<keyword evidence="8 19" id="KW-0679">Respiratory chain</keyword>
<dbReference type="GO" id="GO:0020037">
    <property type="term" value="F:heme binding"/>
    <property type="evidence" value="ECO:0007669"/>
    <property type="project" value="InterPro"/>
</dbReference>
<evidence type="ECO:0000256" key="20">
    <source>
        <dbReference type="PIRSR" id="PIRSR000006-1"/>
    </source>
</evidence>
<dbReference type="GO" id="GO:0016491">
    <property type="term" value="F:oxidoreductase activity"/>
    <property type="evidence" value="ECO:0007669"/>
    <property type="project" value="UniProtKB-KW"/>
</dbReference>
<keyword evidence="25" id="KW-1185">Reference proteome</keyword>
<dbReference type="PRINTS" id="PR00605">
    <property type="entry name" value="CYTCHROMECIC"/>
</dbReference>
<evidence type="ECO:0000256" key="8">
    <source>
        <dbReference type="ARBA" id="ARBA00022660"/>
    </source>
</evidence>
<dbReference type="PANTHER" id="PTHR33751:SF1">
    <property type="entry name" value="CBB3-TYPE CYTOCHROME C OXIDASE SUBUNIT FIXP"/>
    <property type="match status" value="1"/>
</dbReference>
<dbReference type="GO" id="GO:0005506">
    <property type="term" value="F:iron ion binding"/>
    <property type="evidence" value="ECO:0007669"/>
    <property type="project" value="InterPro"/>
</dbReference>
<comment type="caution">
    <text evidence="24">The sequence shown here is derived from an EMBL/GenBank/DDBJ whole genome shotgun (WGS) entry which is preliminary data.</text>
</comment>
<gene>
    <name evidence="24" type="primary">ccoP</name>
    <name evidence="24" type="ORF">SAE02_45440</name>
</gene>
<proteinExistence type="inferred from homology"/>
<keyword evidence="6 19" id="KW-0997">Cell inner membrane</keyword>
<dbReference type="InterPro" id="IPR032858">
    <property type="entry name" value="CcoP_N"/>
</dbReference>
<keyword evidence="14 22" id="KW-1133">Transmembrane helix</keyword>
<evidence type="ECO:0000256" key="6">
    <source>
        <dbReference type="ARBA" id="ARBA00022519"/>
    </source>
</evidence>
<comment type="subcellular location">
    <subcellularLocation>
        <location evidence="1 19">Cell inner membrane</location>
    </subcellularLocation>
</comment>
<dbReference type="PROSITE" id="PS51007">
    <property type="entry name" value="CYTC"/>
    <property type="match status" value="2"/>
</dbReference>
<keyword evidence="4 19" id="KW-0813">Transport</keyword>
<evidence type="ECO:0000256" key="10">
    <source>
        <dbReference type="ARBA" id="ARBA00022723"/>
    </source>
</evidence>
<sequence length="291" mass="31354">MPTKVEKDSLSGVDTTGHEWDGIQELNNPLPKWWLYVFYVCVAFSLGYWVLYPAIPLGKSYTGGILGYSQRDVVLADIATARAAQGAYRAKIDKASFEQIEADPDLLSFAIAGGRSAFAENCSACHGAGGAGGKGYPTLADDDWLWGGKADDIHTTLLHGIRSPVDGDTRLSEMPKFGVDKLLTAVQIDEVAEYVLSFTGRDTNKAASKNGEAVFTENCVACHGEKGEGMREVGAPRLNDNIWLYGGDKKTLVETITYARAGVMPAWGSRLDPITVKQLAVYVHTLGGGEK</sequence>
<dbReference type="OrthoDB" id="9811281at2"/>
<dbReference type="Pfam" id="PF00034">
    <property type="entry name" value="Cytochrom_C"/>
    <property type="match status" value="1"/>
</dbReference>
<comment type="similarity">
    <text evidence="3 19">Belongs to the CcoP / FixP family.</text>
</comment>
<dbReference type="AlphaFoldDB" id="A0A512DVC3"/>
<evidence type="ECO:0000256" key="16">
    <source>
        <dbReference type="ARBA" id="ARBA00023004"/>
    </source>
</evidence>
<comment type="pathway">
    <text evidence="2 19">Energy metabolism; oxidative phosphorylation.</text>
</comment>
<feature type="binding site" description="covalent" evidence="21">
    <location>
        <position position="222"/>
    </location>
    <ligand>
        <name>heme c</name>
        <dbReference type="ChEBI" id="CHEBI:61717"/>
        <label>2</label>
    </ligand>
</feature>
<feature type="transmembrane region" description="Helical" evidence="22">
    <location>
        <begin position="33"/>
        <end position="51"/>
    </location>
</feature>
<evidence type="ECO:0000256" key="17">
    <source>
        <dbReference type="ARBA" id="ARBA00023065"/>
    </source>
</evidence>
<feature type="binding site" description="axial binding residue" evidence="20">
    <location>
        <position position="174"/>
    </location>
    <ligand>
        <name>heme c</name>
        <dbReference type="ChEBI" id="CHEBI:61717"/>
        <label>2</label>
    </ligand>
    <ligandPart>
        <name>Fe</name>
        <dbReference type="ChEBI" id="CHEBI:18248"/>
    </ligandPart>
</feature>
<dbReference type="InterPro" id="IPR038414">
    <property type="entry name" value="CcoP_N_sf"/>
</dbReference>
<dbReference type="RefSeq" id="WP_044429928.1">
    <property type="nucleotide sequence ID" value="NZ_BJYZ01000021.1"/>
</dbReference>
<keyword evidence="9 22" id="KW-0812">Transmembrane</keyword>
<dbReference type="InterPro" id="IPR004678">
    <property type="entry name" value="Cyt_c_oxidase_cbb3_su3"/>
</dbReference>
<keyword evidence="16 19" id="KW-0408">Iron</keyword>
<evidence type="ECO:0000256" key="18">
    <source>
        <dbReference type="ARBA" id="ARBA00023136"/>
    </source>
</evidence>
<dbReference type="PIRSF" id="PIRSF000006">
    <property type="entry name" value="Cbb3-Cox_fixP"/>
    <property type="match status" value="1"/>
</dbReference>
<feature type="binding site" description="axial binding residue" evidence="20">
    <location>
        <position position="126"/>
    </location>
    <ligand>
        <name>heme c</name>
        <dbReference type="ChEBI" id="CHEBI:61717"/>
        <label>1</label>
    </ligand>
    <ligandPart>
        <name>Fe</name>
        <dbReference type="ChEBI" id="CHEBI:18248"/>
    </ligandPart>
</feature>
<name>A0A512DVC3_9PROT</name>
<dbReference type="UniPathway" id="UPA00705"/>
<feature type="domain" description="Cytochrome c" evidence="23">
    <location>
        <begin position="109"/>
        <end position="199"/>
    </location>
</feature>
<keyword evidence="15 19" id="KW-0560">Oxidoreductase</keyword>
<dbReference type="InterPro" id="IPR008168">
    <property type="entry name" value="Cyt_C_IC"/>
</dbReference>
<dbReference type="SUPFAM" id="SSF46626">
    <property type="entry name" value="Cytochrome c"/>
    <property type="match status" value="2"/>
</dbReference>
<evidence type="ECO:0000256" key="22">
    <source>
        <dbReference type="SAM" id="Phobius"/>
    </source>
</evidence>
<comment type="function">
    <text evidence="19">C-type cytochrome. Part of the cbb3-type cytochrome c oxidase complex.</text>
</comment>
<dbReference type="GO" id="GO:0009055">
    <property type="term" value="F:electron transfer activity"/>
    <property type="evidence" value="ECO:0007669"/>
    <property type="project" value="InterPro"/>
</dbReference>
<evidence type="ECO:0000256" key="13">
    <source>
        <dbReference type="ARBA" id="ARBA00022982"/>
    </source>
</evidence>